<name>R7QCA0_CHOCR</name>
<feature type="region of interest" description="Disordered" evidence="1">
    <location>
        <begin position="215"/>
        <end position="241"/>
    </location>
</feature>
<evidence type="ECO:0000256" key="1">
    <source>
        <dbReference type="SAM" id="MobiDB-lite"/>
    </source>
</evidence>
<feature type="region of interest" description="Disordered" evidence="1">
    <location>
        <begin position="487"/>
        <end position="506"/>
    </location>
</feature>
<evidence type="ECO:0000313" key="2">
    <source>
        <dbReference type="EMBL" id="CDF35704.1"/>
    </source>
</evidence>
<dbReference type="OrthoDB" id="4239at2759"/>
<dbReference type="GeneID" id="17323235"/>
<dbReference type="KEGG" id="ccp:CHC_T00004145001"/>
<evidence type="ECO:0000313" key="3">
    <source>
        <dbReference type="Proteomes" id="UP000012073"/>
    </source>
</evidence>
<reference evidence="3" key="1">
    <citation type="journal article" date="2013" name="Proc. Natl. Acad. Sci. U.S.A.">
        <title>Genome structure and metabolic features in the red seaweed Chondrus crispus shed light on evolution of the Archaeplastida.</title>
        <authorList>
            <person name="Collen J."/>
            <person name="Porcel B."/>
            <person name="Carre W."/>
            <person name="Ball S.G."/>
            <person name="Chaparro C."/>
            <person name="Tonon T."/>
            <person name="Barbeyron T."/>
            <person name="Michel G."/>
            <person name="Noel B."/>
            <person name="Valentin K."/>
            <person name="Elias M."/>
            <person name="Artiguenave F."/>
            <person name="Arun A."/>
            <person name="Aury J.M."/>
            <person name="Barbosa-Neto J.F."/>
            <person name="Bothwell J.H."/>
            <person name="Bouget F.Y."/>
            <person name="Brillet L."/>
            <person name="Cabello-Hurtado F."/>
            <person name="Capella-Gutierrez S."/>
            <person name="Charrier B."/>
            <person name="Cladiere L."/>
            <person name="Cock J.M."/>
            <person name="Coelho S.M."/>
            <person name="Colleoni C."/>
            <person name="Czjzek M."/>
            <person name="Da Silva C."/>
            <person name="Delage L."/>
            <person name="Denoeud F."/>
            <person name="Deschamps P."/>
            <person name="Dittami S.M."/>
            <person name="Gabaldon T."/>
            <person name="Gachon C.M."/>
            <person name="Groisillier A."/>
            <person name="Herve C."/>
            <person name="Jabbari K."/>
            <person name="Katinka M."/>
            <person name="Kloareg B."/>
            <person name="Kowalczyk N."/>
            <person name="Labadie K."/>
            <person name="Leblanc C."/>
            <person name="Lopez P.J."/>
            <person name="McLachlan D.H."/>
            <person name="Meslet-Cladiere L."/>
            <person name="Moustafa A."/>
            <person name="Nehr Z."/>
            <person name="Nyvall Collen P."/>
            <person name="Panaud O."/>
            <person name="Partensky F."/>
            <person name="Poulain J."/>
            <person name="Rensing S.A."/>
            <person name="Rousvoal S."/>
            <person name="Samson G."/>
            <person name="Symeonidi A."/>
            <person name="Weissenbach J."/>
            <person name="Zambounis A."/>
            <person name="Wincker P."/>
            <person name="Boyen C."/>
        </authorList>
    </citation>
    <scope>NUCLEOTIDE SEQUENCE [LARGE SCALE GENOMIC DNA]</scope>
    <source>
        <strain evidence="3">cv. Stackhouse</strain>
    </source>
</reference>
<feature type="compositionally biased region" description="Polar residues" evidence="1">
    <location>
        <begin position="610"/>
        <end position="619"/>
    </location>
</feature>
<gene>
    <name evidence="2" type="ORF">CHC_T00004145001</name>
</gene>
<keyword evidence="3" id="KW-1185">Reference proteome</keyword>
<dbReference type="Proteomes" id="UP000012073">
    <property type="component" value="Unassembled WGS sequence"/>
</dbReference>
<dbReference type="Gramene" id="CDF35704">
    <property type="protein sequence ID" value="CDF35704"/>
    <property type="gene ID" value="CHC_T00004145001"/>
</dbReference>
<feature type="compositionally biased region" description="Low complexity" evidence="1">
    <location>
        <begin position="620"/>
        <end position="633"/>
    </location>
</feature>
<feature type="region of interest" description="Disordered" evidence="1">
    <location>
        <begin position="606"/>
        <end position="633"/>
    </location>
</feature>
<accession>R7QCA0</accession>
<dbReference type="EMBL" id="HG001741">
    <property type="protein sequence ID" value="CDF35704.1"/>
    <property type="molecule type" value="Genomic_DNA"/>
</dbReference>
<protein>
    <submittedName>
        <fullName evidence="2">Uncharacterized protein</fullName>
    </submittedName>
</protein>
<organism evidence="2 3">
    <name type="scientific">Chondrus crispus</name>
    <name type="common">Carrageen Irish moss</name>
    <name type="synonym">Polymorpha crispa</name>
    <dbReference type="NCBI Taxonomy" id="2769"/>
    <lineage>
        <taxon>Eukaryota</taxon>
        <taxon>Rhodophyta</taxon>
        <taxon>Florideophyceae</taxon>
        <taxon>Rhodymeniophycidae</taxon>
        <taxon>Gigartinales</taxon>
        <taxon>Gigartinaceae</taxon>
        <taxon>Chondrus</taxon>
    </lineage>
</organism>
<proteinExistence type="predicted"/>
<dbReference type="AlphaFoldDB" id="R7QCA0"/>
<dbReference type="RefSeq" id="XP_005715523.1">
    <property type="nucleotide sequence ID" value="XM_005715466.1"/>
</dbReference>
<sequence>MNALNIEDLLLAAIKLRSRARLKHLCEGVLNKCDTFRIPPACVTLLQPRKAHTAGDRNRTALIEDVLRIQLEPDGSAGVDFRIFDMTGGVYVRPYGAAALVSDVEKSPDSIVWKGTKNFADPNAELDAVLIALETIRARLKLNAASRSVCALDAGVSCTLPPGTASVAAMASFERAASQLVPPFAPLERRNPRRFLTLSPPPPNRNILHIIQNGATPHAHARTRTSSQRGVDRGGSAKRPRLTYATTSDALVFIQESVLAGEQWLIGTPRSSAQSPLPMSRLNRSEKEPIDRYGGTAAAAAAWAVTREVVERRLRRDSLLRAFVAANVASAAQTHHPRITEEGDLRLESASRVLLKVKCEPLPVQRAELLLRGFDAWQVRLSLLPRIFDSTDPQSFSHDESSASSDNAGRYGNLWSVGVACTGSVLTFTYPSANASSVRSFFRDLTRARTAAALARGVPPSPYYRVLRRSPVRIVVGLGPYGRKKTGLAKSENGFPTDASKKEEPPKPQYTAMVEYVYSKGNSGGFSLSFSPSKPTMEELAPLIEEALDASGGQVGGILAGLLERACPVAAAAESAVRQRVSGRIRFVTALRVRAVFLVNRKSGTKDASMAQQGTNRTNPVPQAVPQAGPQGGPQVYHAVDVDARGGSGLVTVIDVGRATVVMIQQGFASRSGPSGGNNPNWRNDFAPLPKWDDIVDELTKEGYAEAQRAGSTVVLKMEVLEQFLSDLVTAALG</sequence>